<keyword evidence="1" id="KW-0812">Transmembrane</keyword>
<accession>A0ABW9XVS4</accession>
<keyword evidence="1" id="KW-1133">Transmembrane helix</keyword>
<dbReference type="RefSeq" id="WP_161745806.1">
    <property type="nucleotide sequence ID" value="NZ_JAAAMV010000023.1"/>
</dbReference>
<name>A0ABW9XVS4_9BACL</name>
<protein>
    <submittedName>
        <fullName evidence="3">DUF2892 domain-containing protein</fullName>
    </submittedName>
</protein>
<feature type="transmembrane region" description="Helical" evidence="1">
    <location>
        <begin position="12"/>
        <end position="30"/>
    </location>
</feature>
<evidence type="ECO:0000256" key="1">
    <source>
        <dbReference type="SAM" id="Phobius"/>
    </source>
</evidence>
<reference evidence="3 4" key="1">
    <citation type="submission" date="2020-01" db="EMBL/GenBank/DDBJ databases">
        <title>Paenibacillus soybeanensis sp. nov. isolated from the nodules of soybean (Glycine max(L.) Merr).</title>
        <authorList>
            <person name="Wang H."/>
        </authorList>
    </citation>
    <scope>NUCLEOTIDE SEQUENCE [LARGE SCALE GENOMIC DNA]</scope>
    <source>
        <strain evidence="3 4">T1</strain>
    </source>
</reference>
<evidence type="ECO:0000313" key="4">
    <source>
        <dbReference type="Proteomes" id="UP000665561"/>
    </source>
</evidence>
<comment type="caution">
    <text evidence="3">The sequence shown here is derived from an EMBL/GenBank/DDBJ whole genome shotgun (WGS) entry which is preliminary data.</text>
</comment>
<evidence type="ECO:0000313" key="3">
    <source>
        <dbReference type="EMBL" id="NBD26790.1"/>
    </source>
</evidence>
<gene>
    <name evidence="3" type="ORF">GT019_23185</name>
</gene>
<proteinExistence type="predicted"/>
<feature type="domain" description="Inner membrane protein YgaP-like transmembrane" evidence="2">
    <location>
        <begin position="1"/>
        <end position="61"/>
    </location>
</feature>
<sequence length="63" mass="6996">MRNVGGADRTIRIVLGIALLSLFFVLPGYYKLFGLVATPLLFTGLTQRCAINQLLGRNTCRIR</sequence>
<dbReference type="InterPro" id="IPR021309">
    <property type="entry name" value="YgaP-like_TM"/>
</dbReference>
<dbReference type="Proteomes" id="UP000665561">
    <property type="component" value="Unassembled WGS sequence"/>
</dbReference>
<keyword evidence="4" id="KW-1185">Reference proteome</keyword>
<keyword evidence="1" id="KW-0472">Membrane</keyword>
<dbReference type="Pfam" id="PF11127">
    <property type="entry name" value="YgaP-like_TM"/>
    <property type="match status" value="1"/>
</dbReference>
<dbReference type="EMBL" id="JAAAMV010000023">
    <property type="protein sequence ID" value="NBD26790.1"/>
    <property type="molecule type" value="Genomic_DNA"/>
</dbReference>
<evidence type="ECO:0000259" key="2">
    <source>
        <dbReference type="Pfam" id="PF11127"/>
    </source>
</evidence>
<organism evidence="3 4">
    <name type="scientific">Paenibacillus glycinis</name>
    <dbReference type="NCBI Taxonomy" id="2697035"/>
    <lineage>
        <taxon>Bacteria</taxon>
        <taxon>Bacillati</taxon>
        <taxon>Bacillota</taxon>
        <taxon>Bacilli</taxon>
        <taxon>Bacillales</taxon>
        <taxon>Paenibacillaceae</taxon>
        <taxon>Paenibacillus</taxon>
    </lineage>
</organism>